<keyword evidence="1" id="KW-1133">Transmembrane helix</keyword>
<comment type="caution">
    <text evidence="2">The sequence shown here is derived from an EMBL/GenBank/DDBJ whole genome shotgun (WGS) entry which is preliminary data.</text>
</comment>
<keyword evidence="1" id="KW-0472">Membrane</keyword>
<accession>A0A5N5QAT5</accession>
<keyword evidence="1" id="KW-0812">Transmembrane</keyword>
<proteinExistence type="predicted"/>
<dbReference type="PANTHER" id="PTHR42101">
    <property type="entry name" value="CHROMOSOME 16, WHOLE GENOME SHOTGUN SEQUENCE"/>
    <property type="match status" value="1"/>
</dbReference>
<evidence type="ECO:0000313" key="3">
    <source>
        <dbReference type="Proteomes" id="UP000383932"/>
    </source>
</evidence>
<dbReference type="EMBL" id="SSOP01000377">
    <property type="protein sequence ID" value="KAB5588749.1"/>
    <property type="molecule type" value="Genomic_DNA"/>
</dbReference>
<sequence>MVRQYSSLFLHVSSQPDPNVNPSLWEHRLQQRRSVSRNPFELVDSPMDCGLTRIDSPAAIQSPLELDGSKPCSNINESGGEEIAESKRNHDMEWGERFPPWLGLLYDLAWTATFSSLTSNSQFKESWVRIGHQGLLPYPHACSFLEDSVSYIVFFITTWWIWVSQIFYNVDFYTDDWFHLVFTFLQLVTFGALAATTQGFDVTNYILHSPGSSQLEPYDIMTISPDRYEAEHVTRISLQVITLVVALSRALLLVQHLRVVIYAKLTSKSGCFPRRLLIVPTSLFMSTMLFFGAFAIMMTPAGAEPYGAGIKFALWGVALLVEMVSHIIRFQLEIDQGIRLRSHRSVTGRLRDITIIILGEGVNAIASTFYAIERAPGFSSPTASSIICCGIIVFFLAYLYFEGAAPLRCVRRRAAWVMMHLPWLLSVILLLEGVKNQLLLSSFLTSNAHLSRGMGVIFRVTVESAQFNTTLRPLLLQSGISFDNAYRELIDLARLNSTDAGRMAEATSTRAQAWITGAWFLRIHMSSMLNTYLNFMPNDTIPDATYSIIARYQTDLNYTWQDISSTISTHKLPLFGEVMESLLEPSLTNARYIMAMCGATFIFLASLNLIQSWPRDRFHWASIFSRYAMGFSVLSLLLLNFGKNQYYVAWTDREDSERAGVFLWIDSDWVLPTLALAYVIQFIIDTILVYLSVWYSKKEASQSETIEKYA</sequence>
<feature type="transmembrane region" description="Helical" evidence="1">
    <location>
        <begin position="276"/>
        <end position="300"/>
    </location>
</feature>
<dbReference type="OrthoDB" id="3243926at2759"/>
<dbReference type="PANTHER" id="PTHR42101:SF1">
    <property type="entry name" value="LOW TEMPERATURE REQUIREMENT A"/>
    <property type="match status" value="1"/>
</dbReference>
<feature type="transmembrane region" description="Helical" evidence="1">
    <location>
        <begin position="353"/>
        <end position="372"/>
    </location>
</feature>
<feature type="transmembrane region" description="Helical" evidence="1">
    <location>
        <begin position="177"/>
        <end position="195"/>
    </location>
</feature>
<feature type="transmembrane region" description="Helical" evidence="1">
    <location>
        <begin position="669"/>
        <end position="693"/>
    </location>
</feature>
<keyword evidence="3" id="KW-1185">Reference proteome</keyword>
<evidence type="ECO:0000313" key="2">
    <source>
        <dbReference type="EMBL" id="KAB5588749.1"/>
    </source>
</evidence>
<organism evidence="2 3">
    <name type="scientific">Ceratobasidium theobromae</name>
    <dbReference type="NCBI Taxonomy" id="1582974"/>
    <lineage>
        <taxon>Eukaryota</taxon>
        <taxon>Fungi</taxon>
        <taxon>Dikarya</taxon>
        <taxon>Basidiomycota</taxon>
        <taxon>Agaricomycotina</taxon>
        <taxon>Agaricomycetes</taxon>
        <taxon>Cantharellales</taxon>
        <taxon>Ceratobasidiaceae</taxon>
        <taxon>Ceratobasidium</taxon>
    </lineage>
</organism>
<feature type="transmembrane region" description="Helical" evidence="1">
    <location>
        <begin position="623"/>
        <end position="642"/>
    </location>
</feature>
<reference evidence="2 3" key="1">
    <citation type="journal article" date="2019" name="Fungal Biol. Biotechnol.">
        <title>Draft genome sequence of fastidious pathogen Ceratobasidium theobromae, which causes vascular-streak dieback in Theobroma cacao.</title>
        <authorList>
            <person name="Ali S.S."/>
            <person name="Asman A."/>
            <person name="Shao J."/>
            <person name="Firmansyah A.P."/>
            <person name="Susilo A.W."/>
            <person name="Rosmana A."/>
            <person name="McMahon P."/>
            <person name="Junaid M."/>
            <person name="Guest D."/>
            <person name="Kheng T.Y."/>
            <person name="Meinhardt L.W."/>
            <person name="Bailey B.A."/>
        </authorList>
    </citation>
    <scope>NUCLEOTIDE SEQUENCE [LARGE SCALE GENOMIC DNA]</scope>
    <source>
        <strain evidence="2 3">CT2</strain>
    </source>
</reference>
<evidence type="ECO:0008006" key="4">
    <source>
        <dbReference type="Google" id="ProtNLM"/>
    </source>
</evidence>
<dbReference type="AlphaFoldDB" id="A0A5N5QAT5"/>
<feature type="transmembrane region" description="Helical" evidence="1">
    <location>
        <begin position="592"/>
        <end position="611"/>
    </location>
</feature>
<dbReference type="InterPro" id="IPR010640">
    <property type="entry name" value="Low_temperature_requirement_A"/>
</dbReference>
<feature type="transmembrane region" description="Helical" evidence="1">
    <location>
        <begin position="413"/>
        <end position="431"/>
    </location>
</feature>
<feature type="transmembrane region" description="Helical" evidence="1">
    <location>
        <begin position="149"/>
        <end position="170"/>
    </location>
</feature>
<protein>
    <recommendedName>
        <fullName evidence="4">Transmembrane protein</fullName>
    </recommendedName>
</protein>
<gene>
    <name evidence="2" type="ORF">CTheo_7810</name>
</gene>
<feature type="transmembrane region" description="Helical" evidence="1">
    <location>
        <begin position="378"/>
        <end position="401"/>
    </location>
</feature>
<name>A0A5N5QAT5_9AGAM</name>
<feature type="transmembrane region" description="Helical" evidence="1">
    <location>
        <begin position="236"/>
        <end position="255"/>
    </location>
</feature>
<dbReference type="Pfam" id="PF06772">
    <property type="entry name" value="LtrA"/>
    <property type="match status" value="1"/>
</dbReference>
<feature type="transmembrane region" description="Helical" evidence="1">
    <location>
        <begin position="312"/>
        <end position="332"/>
    </location>
</feature>
<dbReference type="Proteomes" id="UP000383932">
    <property type="component" value="Unassembled WGS sequence"/>
</dbReference>
<evidence type="ECO:0000256" key="1">
    <source>
        <dbReference type="SAM" id="Phobius"/>
    </source>
</evidence>